<evidence type="ECO:0000313" key="4">
    <source>
        <dbReference type="EnsemblPlants" id="LPERR08G18470.1"/>
    </source>
</evidence>
<feature type="region of interest" description="Disordered" evidence="1">
    <location>
        <begin position="478"/>
        <end position="500"/>
    </location>
</feature>
<accession>A0A0D9XA68</accession>
<feature type="compositionally biased region" description="Polar residues" evidence="1">
    <location>
        <begin position="485"/>
        <end position="500"/>
    </location>
</feature>
<reference evidence="4" key="3">
    <citation type="submission" date="2015-04" db="UniProtKB">
        <authorList>
            <consortium name="EnsemblPlants"/>
        </authorList>
    </citation>
    <scope>IDENTIFICATION</scope>
</reference>
<reference evidence="5" key="2">
    <citation type="submission" date="2013-12" db="EMBL/GenBank/DDBJ databases">
        <authorList>
            <person name="Yu Y."/>
            <person name="Lee S."/>
            <person name="de Baynast K."/>
            <person name="Wissotski M."/>
            <person name="Liu L."/>
            <person name="Talag J."/>
            <person name="Goicoechea J."/>
            <person name="Angelova A."/>
            <person name="Jetty R."/>
            <person name="Kudrna D."/>
            <person name="Golser W."/>
            <person name="Rivera L."/>
            <person name="Zhang J."/>
            <person name="Wing R."/>
        </authorList>
    </citation>
    <scope>NUCLEOTIDE SEQUENCE</scope>
</reference>
<evidence type="ECO:0000259" key="2">
    <source>
        <dbReference type="Pfam" id="PF12274"/>
    </source>
</evidence>
<dbReference type="Proteomes" id="UP000032180">
    <property type="component" value="Chromosome 8"/>
</dbReference>
<feature type="domain" description="DUF3615" evidence="2">
    <location>
        <begin position="296"/>
        <end position="405"/>
    </location>
</feature>
<feature type="compositionally biased region" description="Basic and acidic residues" evidence="1">
    <location>
        <begin position="95"/>
        <end position="104"/>
    </location>
</feature>
<reference evidence="4 5" key="1">
    <citation type="submission" date="2012-08" db="EMBL/GenBank/DDBJ databases">
        <title>Oryza genome evolution.</title>
        <authorList>
            <person name="Wing R.A."/>
        </authorList>
    </citation>
    <scope>NUCLEOTIDE SEQUENCE</scope>
</reference>
<feature type="compositionally biased region" description="Basic residues" evidence="1">
    <location>
        <begin position="125"/>
        <end position="135"/>
    </location>
</feature>
<feature type="region of interest" description="Disordered" evidence="1">
    <location>
        <begin position="95"/>
        <end position="135"/>
    </location>
</feature>
<dbReference type="InterPro" id="IPR022059">
    <property type="entry name" value="DUF3615"/>
</dbReference>
<name>A0A0D9XA68_9ORYZ</name>
<organism evidence="4 5">
    <name type="scientific">Leersia perrieri</name>
    <dbReference type="NCBI Taxonomy" id="77586"/>
    <lineage>
        <taxon>Eukaryota</taxon>
        <taxon>Viridiplantae</taxon>
        <taxon>Streptophyta</taxon>
        <taxon>Embryophyta</taxon>
        <taxon>Tracheophyta</taxon>
        <taxon>Spermatophyta</taxon>
        <taxon>Magnoliopsida</taxon>
        <taxon>Liliopsida</taxon>
        <taxon>Poales</taxon>
        <taxon>Poaceae</taxon>
        <taxon>BOP clade</taxon>
        <taxon>Oryzoideae</taxon>
        <taxon>Oryzeae</taxon>
        <taxon>Oryzinae</taxon>
        <taxon>Leersia</taxon>
    </lineage>
</organism>
<feature type="domain" description="PIR2-like helical" evidence="3">
    <location>
        <begin position="21"/>
        <end position="229"/>
    </location>
</feature>
<dbReference type="eggNOG" id="ENOG502R1GV">
    <property type="taxonomic scope" value="Eukaryota"/>
</dbReference>
<evidence type="ECO:0000256" key="1">
    <source>
        <dbReference type="SAM" id="MobiDB-lite"/>
    </source>
</evidence>
<dbReference type="Gramene" id="LPERR08G18470.1">
    <property type="protein sequence ID" value="LPERR08G18470.1"/>
    <property type="gene ID" value="LPERR08G18470"/>
</dbReference>
<dbReference type="PANTHER" id="PTHR33120:SF53">
    <property type="entry name" value="OS03G0697833 PROTEIN"/>
    <property type="match status" value="1"/>
</dbReference>
<evidence type="ECO:0000259" key="3">
    <source>
        <dbReference type="Pfam" id="PF20235"/>
    </source>
</evidence>
<dbReference type="Pfam" id="PF20235">
    <property type="entry name" value="PIR2-like_helical"/>
    <property type="match status" value="1"/>
</dbReference>
<evidence type="ECO:0000313" key="5">
    <source>
        <dbReference type="Proteomes" id="UP000032180"/>
    </source>
</evidence>
<keyword evidence="5" id="KW-1185">Reference proteome</keyword>
<protein>
    <submittedName>
        <fullName evidence="4">Uncharacterized protein</fullName>
    </submittedName>
</protein>
<dbReference type="AlphaFoldDB" id="A0A0D9XA68"/>
<dbReference type="HOGENOM" id="CLU_011465_2_0_1"/>
<proteinExistence type="predicted"/>
<dbReference type="EnsemblPlants" id="LPERR08G18470.1">
    <property type="protein sequence ID" value="LPERR08G18470.1"/>
    <property type="gene ID" value="LPERR08G18470"/>
</dbReference>
<dbReference type="Pfam" id="PF12274">
    <property type="entry name" value="DUF3615"/>
    <property type="match status" value="1"/>
</dbReference>
<sequence>MPNTSPAGKDRDAVLTELLGHIHGHYRSALDRLPVVESPALIPRLLDSGVCFGLMDPVSNIIFNTLSSLSSEEFPSPNPSNPSAAALQGNEEKLAAADEEEIKRSGKGRKLAEEEEEDEGDISSSRRKRKRKRKRRRIKTAAAAVVTEEDVAAKRRREEAMSEIITDASCILCIPARWTSSPEPRTVAQRSLEGLVVFLVTYYHHLPIDEALHYLVLTKADLLAAVHLIDHSRGIGGRLFPISSPNTEIALRYFSQKSYPAKSVPSVPQLVPRADKIVKHSRQNFLDNQYFIRRKVKAALKIYAKEKGTVYELHVICGTNLNIPENGRHGYFRNRKGYPYAHVNFLARPKGSQRDNTAPSLFFLECSNGEDDIGRLFSCCNELESPADSGRCFHCECKGTKIVHPAIGTFRGRETDFEEMSLGKRDTDHNGVIISERMYVESVELSCEDDSLYFDPSMDYDFALALNNIIREEDEEHEELRRDSGSQGKFLTYPTNQSCW</sequence>
<dbReference type="PANTHER" id="PTHR33120">
    <property type="entry name" value="EXPRESSED PROTEIN-RELATED"/>
    <property type="match status" value="1"/>
</dbReference>
<dbReference type="InterPro" id="IPR046527">
    <property type="entry name" value="PIR2-like_helical"/>
</dbReference>